<dbReference type="GO" id="GO:0008477">
    <property type="term" value="F:purine nucleosidase activity"/>
    <property type="evidence" value="ECO:0007669"/>
    <property type="project" value="TreeGrafter"/>
</dbReference>
<keyword evidence="2" id="KW-0326">Glycosidase</keyword>
<keyword evidence="6" id="KW-1185">Reference proteome</keyword>
<accession>A0AA48KM05</accession>
<dbReference type="RefSeq" id="WP_224837065.1">
    <property type="nucleotide sequence ID" value="NZ_AP027268.1"/>
</dbReference>
<dbReference type="InterPro" id="IPR023186">
    <property type="entry name" value="IUNH"/>
</dbReference>
<dbReference type="Pfam" id="PF01156">
    <property type="entry name" value="IU_nuc_hydro"/>
    <property type="match status" value="1"/>
</dbReference>
<feature type="domain" description="Inosine/uridine-preferring nucleoside hydrolase" evidence="4">
    <location>
        <begin position="70"/>
        <end position="303"/>
    </location>
</feature>
<gene>
    <name evidence="5" type="ORF">MACH07_25240</name>
</gene>
<protein>
    <recommendedName>
        <fullName evidence="4">Inosine/uridine-preferring nucleoside hydrolase domain-containing protein</fullName>
    </recommendedName>
</protein>
<feature type="signal peptide" evidence="3">
    <location>
        <begin position="1"/>
        <end position="23"/>
    </location>
</feature>
<keyword evidence="1" id="KW-0378">Hydrolase</keyword>
<feature type="chain" id="PRO_5041414217" description="Inosine/uridine-preferring nucleoside hydrolase domain-containing protein" evidence="3">
    <location>
        <begin position="24"/>
        <end position="353"/>
    </location>
</feature>
<evidence type="ECO:0000256" key="3">
    <source>
        <dbReference type="SAM" id="SignalP"/>
    </source>
</evidence>
<dbReference type="GO" id="GO:0006152">
    <property type="term" value="P:purine nucleoside catabolic process"/>
    <property type="evidence" value="ECO:0007669"/>
    <property type="project" value="TreeGrafter"/>
</dbReference>
<dbReference type="EMBL" id="AP027268">
    <property type="protein sequence ID" value="BDW93692.1"/>
    <property type="molecule type" value="Genomic_DNA"/>
</dbReference>
<evidence type="ECO:0000313" key="6">
    <source>
        <dbReference type="Proteomes" id="UP001330184"/>
    </source>
</evidence>
<name>A0AA48KM05_9FLAO</name>
<dbReference type="Proteomes" id="UP001330184">
    <property type="component" value="Chromosome"/>
</dbReference>
<evidence type="ECO:0000259" key="4">
    <source>
        <dbReference type="Pfam" id="PF01156"/>
    </source>
</evidence>
<keyword evidence="3" id="KW-0732">Signal</keyword>
<dbReference type="InterPro" id="IPR001910">
    <property type="entry name" value="Inosine/uridine_hydrolase_dom"/>
</dbReference>
<dbReference type="AlphaFoldDB" id="A0AA48KM05"/>
<sequence>MKRVTKLPVLIFIITISATLSVAANVTRGKANITEPDTRGGESITKKRVWVDTDLAVGMKRYHRDGYSDVDDGYAVLQLFKADHIHVVGISAVFGNTKIDDAFRLSKEMVSEFSPYPIPVYKGAGEKLDLQDIRTNNAVESLAEALRREPLTILAIGPATNVGLLLLKYPELAPRIQEVVLVAGRRTATSYFEIGNPVRHAPDLNFDLDNDAFRILFQSGVKVVLCPFEISNKVWLTAKDLDNLKNGTPGNNWLSEKSRPWLQQWVDAGDVGFNPFDVLASHYLIAPEDLVMEPLVARLEIHKNDMREQKGNQYFKQYLLCDKEEGYPILYCYDVVPGYHQKLMESLLKTYEN</sequence>
<evidence type="ECO:0000313" key="5">
    <source>
        <dbReference type="EMBL" id="BDW93692.1"/>
    </source>
</evidence>
<dbReference type="GO" id="GO:0005829">
    <property type="term" value="C:cytosol"/>
    <property type="evidence" value="ECO:0007669"/>
    <property type="project" value="TreeGrafter"/>
</dbReference>
<dbReference type="PANTHER" id="PTHR12304:SF4">
    <property type="entry name" value="URIDINE NUCLEOSIDASE"/>
    <property type="match status" value="1"/>
</dbReference>
<dbReference type="PANTHER" id="PTHR12304">
    <property type="entry name" value="INOSINE-URIDINE PREFERRING NUCLEOSIDE HYDROLASE"/>
    <property type="match status" value="1"/>
</dbReference>
<evidence type="ECO:0000256" key="2">
    <source>
        <dbReference type="ARBA" id="ARBA00023295"/>
    </source>
</evidence>
<proteinExistence type="predicted"/>
<dbReference type="Gene3D" id="3.90.245.10">
    <property type="entry name" value="Ribonucleoside hydrolase-like"/>
    <property type="match status" value="1"/>
</dbReference>
<organism evidence="5 6">
    <name type="scientific">Flagellimonas marinaquae</name>
    <dbReference type="NCBI Taxonomy" id="254955"/>
    <lineage>
        <taxon>Bacteria</taxon>
        <taxon>Pseudomonadati</taxon>
        <taxon>Bacteroidota</taxon>
        <taxon>Flavobacteriia</taxon>
        <taxon>Flavobacteriales</taxon>
        <taxon>Flavobacteriaceae</taxon>
        <taxon>Flagellimonas</taxon>
    </lineage>
</organism>
<reference evidence="5 6" key="1">
    <citation type="submission" date="2023-01" db="EMBL/GenBank/DDBJ databases">
        <title>Complete genome sequence of Muricauda aquimarina strain IFOP_LL357.</title>
        <authorList>
            <person name="Gajardo G."/>
            <person name="Ueki S."/>
            <person name="Maruyama F."/>
        </authorList>
    </citation>
    <scope>NUCLEOTIDE SEQUENCE [LARGE SCALE GENOMIC DNA]</scope>
    <source>
        <strain evidence="5 6">IFOP_LL357</strain>
    </source>
</reference>
<dbReference type="SUPFAM" id="SSF53590">
    <property type="entry name" value="Nucleoside hydrolase"/>
    <property type="match status" value="1"/>
</dbReference>
<dbReference type="InterPro" id="IPR036452">
    <property type="entry name" value="Ribo_hydro-like"/>
</dbReference>
<evidence type="ECO:0000256" key="1">
    <source>
        <dbReference type="ARBA" id="ARBA00022801"/>
    </source>
</evidence>